<gene>
    <name evidence="1" type="ORF">HZH68_011431</name>
</gene>
<accession>A0A834JN41</accession>
<protein>
    <submittedName>
        <fullName evidence="1">Uncharacterized protein</fullName>
    </submittedName>
</protein>
<comment type="caution">
    <text evidence="1">The sequence shown here is derived from an EMBL/GenBank/DDBJ whole genome shotgun (WGS) entry which is preliminary data.</text>
</comment>
<proteinExistence type="predicted"/>
<dbReference type="Proteomes" id="UP000617340">
    <property type="component" value="Unassembled WGS sequence"/>
</dbReference>
<name>A0A834JN41_VESGE</name>
<evidence type="ECO:0000313" key="2">
    <source>
        <dbReference type="Proteomes" id="UP000617340"/>
    </source>
</evidence>
<reference evidence="1" key="1">
    <citation type="journal article" date="2020" name="G3 (Bethesda)">
        <title>High-Quality Assemblies for Three Invasive Social Wasps from the &lt;i&gt;Vespula&lt;/i&gt; Genus.</title>
        <authorList>
            <person name="Harrop T.W.R."/>
            <person name="Guhlin J."/>
            <person name="McLaughlin G.M."/>
            <person name="Permina E."/>
            <person name="Stockwell P."/>
            <person name="Gilligan J."/>
            <person name="Le Lec M.F."/>
            <person name="Gruber M.A.M."/>
            <person name="Quinn O."/>
            <person name="Lovegrove M."/>
            <person name="Duncan E.J."/>
            <person name="Remnant E.J."/>
            <person name="Van Eeckhoven J."/>
            <person name="Graham B."/>
            <person name="Knapp R.A."/>
            <person name="Langford K.W."/>
            <person name="Kronenberg Z."/>
            <person name="Press M.O."/>
            <person name="Eacker S.M."/>
            <person name="Wilson-Rankin E.E."/>
            <person name="Purcell J."/>
            <person name="Lester P.J."/>
            <person name="Dearden P.K."/>
        </authorList>
    </citation>
    <scope>NUCLEOTIDE SEQUENCE</scope>
    <source>
        <strain evidence="1">Linc-1</strain>
    </source>
</reference>
<organism evidence="1 2">
    <name type="scientific">Vespula germanica</name>
    <name type="common">German yellow jacket</name>
    <name type="synonym">Paravespula germanica</name>
    <dbReference type="NCBI Taxonomy" id="30212"/>
    <lineage>
        <taxon>Eukaryota</taxon>
        <taxon>Metazoa</taxon>
        <taxon>Ecdysozoa</taxon>
        <taxon>Arthropoda</taxon>
        <taxon>Hexapoda</taxon>
        <taxon>Insecta</taxon>
        <taxon>Pterygota</taxon>
        <taxon>Neoptera</taxon>
        <taxon>Endopterygota</taxon>
        <taxon>Hymenoptera</taxon>
        <taxon>Apocrita</taxon>
        <taxon>Aculeata</taxon>
        <taxon>Vespoidea</taxon>
        <taxon>Vespidae</taxon>
        <taxon>Vespinae</taxon>
        <taxon>Vespula</taxon>
    </lineage>
</organism>
<dbReference type="AlphaFoldDB" id="A0A834JN41"/>
<sequence>MLRPKTRVIHGAGRDVFIGDFTALHAQSMHGDFRMYSSRSIRLAMFPLGSSLITTKVTSMVKVWVSRARSEIVPEAPLYLE</sequence>
<evidence type="ECO:0000313" key="1">
    <source>
        <dbReference type="EMBL" id="KAF7391888.1"/>
    </source>
</evidence>
<dbReference type="EMBL" id="JACSDZ010000011">
    <property type="protein sequence ID" value="KAF7391888.1"/>
    <property type="molecule type" value="Genomic_DNA"/>
</dbReference>
<keyword evidence="2" id="KW-1185">Reference proteome</keyword>